<reference evidence="1" key="1">
    <citation type="submission" date="2021-06" db="EMBL/GenBank/DDBJ databases">
        <authorList>
            <person name="Kallberg Y."/>
            <person name="Tangrot J."/>
            <person name="Rosling A."/>
        </authorList>
    </citation>
    <scope>NUCLEOTIDE SEQUENCE</scope>
    <source>
        <strain evidence="1">MA453B</strain>
    </source>
</reference>
<dbReference type="InterPro" id="IPR009622">
    <property type="entry name" value="NDUFAF4"/>
</dbReference>
<name>A0A9N8VFF1_9GLOM</name>
<evidence type="ECO:0000313" key="1">
    <source>
        <dbReference type="EMBL" id="CAG8449356.1"/>
    </source>
</evidence>
<accession>A0A9N8VFF1</accession>
<proteinExistence type="predicted"/>
<gene>
    <name evidence="1" type="ORF">DERYTH_LOCUS421</name>
</gene>
<dbReference type="EMBL" id="CAJVPY010000092">
    <property type="protein sequence ID" value="CAG8449356.1"/>
    <property type="molecule type" value="Genomic_DNA"/>
</dbReference>
<protein>
    <submittedName>
        <fullName evidence="1">23537_t:CDS:1</fullName>
    </submittedName>
</protein>
<comment type="caution">
    <text evidence="1">The sequence shown here is derived from an EMBL/GenBank/DDBJ whole genome shotgun (WGS) entry which is preliminary data.</text>
</comment>
<dbReference type="Proteomes" id="UP000789405">
    <property type="component" value="Unassembled WGS sequence"/>
</dbReference>
<dbReference type="GO" id="GO:0032981">
    <property type="term" value="P:mitochondrial respiratory chain complex I assembly"/>
    <property type="evidence" value="ECO:0007669"/>
    <property type="project" value="InterPro"/>
</dbReference>
<sequence>MGAQGSKQIQKKFSQNVTSEVKSSAAETYAKIQNQNTLDDAAISSHNIIASATPIEEDGKDPQLLNNLHEIGQVALPKVSIPFKKSDGMLEILKHRQTELKNEDVLQKNRISVNQLKEMLEKRNSAPNEWTPEKLASQYNLDIPTIKEVYDYNGFCLQNLISLDDSCEEAKT</sequence>
<keyword evidence="2" id="KW-1185">Reference proteome</keyword>
<dbReference type="Pfam" id="PF06784">
    <property type="entry name" value="UPF0240"/>
    <property type="match status" value="1"/>
</dbReference>
<dbReference type="OrthoDB" id="4085451at2759"/>
<organism evidence="1 2">
    <name type="scientific">Dentiscutata erythropus</name>
    <dbReference type="NCBI Taxonomy" id="1348616"/>
    <lineage>
        <taxon>Eukaryota</taxon>
        <taxon>Fungi</taxon>
        <taxon>Fungi incertae sedis</taxon>
        <taxon>Mucoromycota</taxon>
        <taxon>Glomeromycotina</taxon>
        <taxon>Glomeromycetes</taxon>
        <taxon>Diversisporales</taxon>
        <taxon>Gigasporaceae</taxon>
        <taxon>Dentiscutata</taxon>
    </lineage>
</organism>
<dbReference type="AlphaFoldDB" id="A0A9N8VFF1"/>
<dbReference type="GO" id="GO:0005739">
    <property type="term" value="C:mitochondrion"/>
    <property type="evidence" value="ECO:0007669"/>
    <property type="project" value="GOC"/>
</dbReference>
<evidence type="ECO:0000313" key="2">
    <source>
        <dbReference type="Proteomes" id="UP000789405"/>
    </source>
</evidence>